<organism evidence="1 2">
    <name type="scientific">Caballeronia udeis</name>
    <dbReference type="NCBI Taxonomy" id="1232866"/>
    <lineage>
        <taxon>Bacteria</taxon>
        <taxon>Pseudomonadati</taxon>
        <taxon>Pseudomonadota</taxon>
        <taxon>Betaproteobacteria</taxon>
        <taxon>Burkholderiales</taxon>
        <taxon>Burkholderiaceae</taxon>
        <taxon>Caballeronia</taxon>
    </lineage>
</organism>
<evidence type="ECO:0000313" key="2">
    <source>
        <dbReference type="Proteomes" id="UP001620514"/>
    </source>
</evidence>
<protein>
    <submittedName>
        <fullName evidence="1">Acyl-CoA reductase-like NAD-dependent aldehyde dehydrogenase</fullName>
    </submittedName>
</protein>
<name>A0ABW8MX44_9BURK</name>
<dbReference type="EMBL" id="JBIYDN010000047">
    <property type="protein sequence ID" value="MFK4448293.1"/>
    <property type="molecule type" value="Genomic_DNA"/>
</dbReference>
<comment type="caution">
    <text evidence="1">The sequence shown here is derived from an EMBL/GenBank/DDBJ whole genome shotgun (WGS) entry which is preliminary data.</text>
</comment>
<evidence type="ECO:0000313" key="1">
    <source>
        <dbReference type="EMBL" id="MFK4448293.1"/>
    </source>
</evidence>
<reference evidence="1 2" key="1">
    <citation type="submission" date="2024-10" db="EMBL/GenBank/DDBJ databases">
        <authorList>
            <person name="Deangelis K."/>
            <person name="Huntemann M."/>
            <person name="Clum A."/>
            <person name="Wang J."/>
            <person name="Palaniappan K."/>
            <person name="Ritter S."/>
            <person name="Chen I.-M."/>
            <person name="Stamatis D."/>
            <person name="Reddy T."/>
            <person name="O'Malley R."/>
            <person name="Daum C."/>
            <person name="Ng V."/>
            <person name="Ivanova N."/>
            <person name="Kyrpides N."/>
            <person name="Woyke T."/>
        </authorList>
    </citation>
    <scope>NUCLEOTIDE SEQUENCE [LARGE SCALE GENOMIC DNA]</scope>
    <source>
        <strain evidence="1 2">GAS97</strain>
    </source>
</reference>
<proteinExistence type="predicted"/>
<gene>
    <name evidence="1" type="ORF">ABH943_008337</name>
</gene>
<keyword evidence="2" id="KW-1185">Reference proteome</keyword>
<sequence>MSSFWQPVMPATWSDAKETSSLVWEQTLTLHAAMAVAINQENQLSIRTAEIPMPARSRRGFKQSGIGRGYRKFGIDALLEPKSTVTATSTSHRTMMH</sequence>
<dbReference type="Proteomes" id="UP001620514">
    <property type="component" value="Unassembled WGS sequence"/>
</dbReference>
<accession>A0ABW8MX44</accession>
<reference evidence="1 2" key="2">
    <citation type="submission" date="2024-11" db="EMBL/GenBank/DDBJ databases">
        <title>Using genomics to understand microbial adaptation to soil warming.</title>
        <authorList>
            <person name="Deangelis K.M. PhD."/>
        </authorList>
    </citation>
    <scope>NUCLEOTIDE SEQUENCE [LARGE SCALE GENOMIC DNA]</scope>
    <source>
        <strain evidence="1 2">GAS97</strain>
    </source>
</reference>